<dbReference type="RefSeq" id="WP_093215569.1">
    <property type="nucleotide sequence ID" value="NZ_FNFL01000005.1"/>
</dbReference>
<accession>A0A1G9BAR7</accession>
<dbReference type="EMBL" id="FNFL01000005">
    <property type="protein sequence ID" value="SDK35965.1"/>
    <property type="molecule type" value="Genomic_DNA"/>
</dbReference>
<gene>
    <name evidence="1" type="ORF">SAMN05216243_2882</name>
</gene>
<dbReference type="AlphaFoldDB" id="A0A1G9BAR7"/>
<name>A0A1G9BAR7_9BACI</name>
<evidence type="ECO:0000313" key="2">
    <source>
        <dbReference type="Proteomes" id="UP000198694"/>
    </source>
</evidence>
<sequence length="165" mass="18147">MRKTLLCLILTVTALTACSDADSKENYSIDDAKAAGDVIAQHQVTTFDEIVQGAVEVDNLENLIQLIDNVEQNNQDKVDISIFDLDGSHSKNIISYDGKMITFENNYGQYEQSPAGTFTCSYISQRGPIVYLSSCQAEDGTEHSTMIGFIGTEDAFREARNATDD</sequence>
<reference evidence="1 2" key="1">
    <citation type="submission" date="2016-10" db="EMBL/GenBank/DDBJ databases">
        <authorList>
            <person name="de Groot N.N."/>
        </authorList>
    </citation>
    <scope>NUCLEOTIDE SEQUENCE [LARGE SCALE GENOMIC DNA]</scope>
    <source>
        <strain evidence="1 2">CGMCC 1.6502</strain>
    </source>
</reference>
<organism evidence="1 2">
    <name type="scientific">Sediminibacillus albus</name>
    <dbReference type="NCBI Taxonomy" id="407036"/>
    <lineage>
        <taxon>Bacteria</taxon>
        <taxon>Bacillati</taxon>
        <taxon>Bacillota</taxon>
        <taxon>Bacilli</taxon>
        <taxon>Bacillales</taxon>
        <taxon>Bacillaceae</taxon>
        <taxon>Sediminibacillus</taxon>
    </lineage>
</organism>
<proteinExistence type="predicted"/>
<evidence type="ECO:0008006" key="3">
    <source>
        <dbReference type="Google" id="ProtNLM"/>
    </source>
</evidence>
<evidence type="ECO:0000313" key="1">
    <source>
        <dbReference type="EMBL" id="SDK35965.1"/>
    </source>
</evidence>
<keyword evidence="2" id="KW-1185">Reference proteome</keyword>
<dbReference type="OrthoDB" id="2964907at2"/>
<protein>
    <recommendedName>
        <fullName evidence="3">DUF4362 domain-containing protein</fullName>
    </recommendedName>
</protein>
<dbReference type="PROSITE" id="PS51257">
    <property type="entry name" value="PROKAR_LIPOPROTEIN"/>
    <property type="match status" value="1"/>
</dbReference>
<dbReference type="Proteomes" id="UP000198694">
    <property type="component" value="Unassembled WGS sequence"/>
</dbReference>